<reference evidence="7 8" key="1">
    <citation type="submission" date="2023-09" db="EMBL/GenBank/DDBJ databases">
        <authorList>
            <person name="Rey-Velasco X."/>
        </authorList>
    </citation>
    <scope>NUCLEOTIDE SEQUENCE [LARGE SCALE GENOMIC DNA]</scope>
    <source>
        <strain evidence="7 8">F188</strain>
    </source>
</reference>
<dbReference type="PANTHER" id="PTHR22762">
    <property type="entry name" value="ALPHA-GLUCOSIDASE"/>
    <property type="match status" value="1"/>
</dbReference>
<dbReference type="InterPro" id="IPR000322">
    <property type="entry name" value="Glyco_hydro_31_TIM"/>
</dbReference>
<comment type="caution">
    <text evidence="7">The sequence shown here is derived from an EMBL/GenBank/DDBJ whole genome shotgun (WGS) entry which is preliminary data.</text>
</comment>
<dbReference type="PANTHER" id="PTHR22762:SF144">
    <property type="entry name" value="ALPHA-XYLOSIDASE"/>
    <property type="match status" value="1"/>
</dbReference>
<evidence type="ECO:0000256" key="2">
    <source>
        <dbReference type="RuleBase" id="RU361185"/>
    </source>
</evidence>
<evidence type="ECO:0000259" key="4">
    <source>
        <dbReference type="Pfam" id="PF01055"/>
    </source>
</evidence>
<evidence type="ECO:0000259" key="6">
    <source>
        <dbReference type="Pfam" id="PF21365"/>
    </source>
</evidence>
<organism evidence="7 8">
    <name type="scientific">Autumnicola patrickiae</name>
    <dbReference type="NCBI Taxonomy" id="3075591"/>
    <lineage>
        <taxon>Bacteria</taxon>
        <taxon>Pseudomonadati</taxon>
        <taxon>Bacteroidota</taxon>
        <taxon>Flavobacteriia</taxon>
        <taxon>Flavobacteriales</taxon>
        <taxon>Flavobacteriaceae</taxon>
        <taxon>Autumnicola</taxon>
    </lineage>
</organism>
<evidence type="ECO:0000256" key="3">
    <source>
        <dbReference type="SAM" id="SignalP"/>
    </source>
</evidence>
<dbReference type="Proteomes" id="UP001261624">
    <property type="component" value="Unassembled WGS sequence"/>
</dbReference>
<dbReference type="Gene3D" id="2.60.40.1760">
    <property type="entry name" value="glycosyl hydrolase (family 31)"/>
    <property type="match status" value="1"/>
</dbReference>
<dbReference type="InterPro" id="IPR025887">
    <property type="entry name" value="Glyco_hydro_31_N_dom"/>
</dbReference>
<gene>
    <name evidence="7" type="ORF">RM549_07950</name>
</gene>
<feature type="domain" description="Glycoside hydrolase family 31 N-terminal" evidence="5">
    <location>
        <begin position="110"/>
        <end position="291"/>
    </location>
</feature>
<dbReference type="InterPro" id="IPR011013">
    <property type="entry name" value="Gal_mutarotase_sf_dom"/>
</dbReference>
<feature type="domain" description="Glycoside hydrolase family 31 TIM barrel" evidence="4">
    <location>
        <begin position="333"/>
        <end position="635"/>
    </location>
</feature>
<feature type="signal peptide" evidence="3">
    <location>
        <begin position="1"/>
        <end position="27"/>
    </location>
</feature>
<dbReference type="InterPro" id="IPR013780">
    <property type="entry name" value="Glyco_hydro_b"/>
</dbReference>
<keyword evidence="2 7" id="KW-0378">Hydrolase</keyword>
<dbReference type="SUPFAM" id="SSF74650">
    <property type="entry name" value="Galactose mutarotase-like"/>
    <property type="match status" value="1"/>
</dbReference>
<dbReference type="EMBL" id="JAVRHM010000007">
    <property type="protein sequence ID" value="MDT0689715.1"/>
    <property type="molecule type" value="Genomic_DNA"/>
</dbReference>
<dbReference type="Gene3D" id="3.20.20.80">
    <property type="entry name" value="Glycosidases"/>
    <property type="match status" value="1"/>
</dbReference>
<name>A0ABU3E189_9FLAO</name>
<dbReference type="GO" id="GO:0016787">
    <property type="term" value="F:hydrolase activity"/>
    <property type="evidence" value="ECO:0007669"/>
    <property type="project" value="UniProtKB-KW"/>
</dbReference>
<dbReference type="Gene3D" id="2.60.40.1180">
    <property type="entry name" value="Golgi alpha-mannosidase II"/>
    <property type="match status" value="1"/>
</dbReference>
<dbReference type="SUPFAM" id="SSF51011">
    <property type="entry name" value="Glycosyl hydrolase domain"/>
    <property type="match status" value="1"/>
</dbReference>
<dbReference type="Pfam" id="PF13802">
    <property type="entry name" value="Gal_mutarotas_2"/>
    <property type="match status" value="1"/>
</dbReference>
<evidence type="ECO:0000313" key="8">
    <source>
        <dbReference type="Proteomes" id="UP001261624"/>
    </source>
</evidence>
<dbReference type="CDD" id="cd14752">
    <property type="entry name" value="GH31_N"/>
    <property type="match status" value="1"/>
</dbReference>
<proteinExistence type="inferred from homology"/>
<accession>A0ABU3E189</accession>
<evidence type="ECO:0000256" key="1">
    <source>
        <dbReference type="ARBA" id="ARBA00007806"/>
    </source>
</evidence>
<evidence type="ECO:0000259" key="5">
    <source>
        <dbReference type="Pfam" id="PF13802"/>
    </source>
</evidence>
<sequence length="801" mass="91151">MITRNRWIKKISLSLVCLTAGIFQAGAQIQNANVLNEPIDVSKDFEDYSNTFYFADELVSFNPEAGEGTIKYKRHTYQTRQAFNNMLMKPDTVAANEFPATEYEASPELPFKIQFVSDRTIRIKMASGPQFHNQEESLMLINGTAPSNPEAWTYSKIEGGHQYIGEHGKVEILTQPWHVKLYDENGKLLTSTLHKTDVQNTYTPVLPFSYVRRNSDYSRSMAAVLSLEPGEKIFGLGESFTQFNKRGQKVVLWVDDANGVQNETMYKPIPFYMSSRGYGVFMHTSSPITVDFGKYFNAANNMMIGDDVADLFFFLGEPKDILDEYTDLTGKTEMPPLWSFGFWMSRITYFSEEEGREIASNLRKHKIPSDVIHFDTGWFDVDWRNNYEFAADRFDDPVDMMADMREDGFHVSLWQLPYFTPKNTLFDEIVENGLAVKDRKGNIPYEDAVLDFSNPEAVEWYQGKLRHLFDQGVGVFKVDFGEAAPANGIYHSGRTGFYEHNLYPLRYNKAVAELTKEEKGYSLIWARSTWAGSQRYPLHWGGDAATTNTAMSATLRGGLSIGLSGFSFWSHDVGGFVTAAPEDLYRRWTPFGMLSSHVRSHGEPPTEPWLYNESFLQAFRKADNMRYELMPYIYAQAKESSEKGLPMMRALFVEFPDDAGSWLVDDQYLFGSSMLVAPLFEEVSERQVYLPEGKWIDYQTKKIYESGWHTIAAGDIPIIVLVKDGTVIPHIKLAQSTQAMDWSYLDLKVFAAEGTDTASGQIFLPEGDAVQTITVSKRGNNFEVTDNSLSGKTTFRTQWQK</sequence>
<feature type="domain" description="Glycosyl hydrolase family 31 C-terminal" evidence="6">
    <location>
        <begin position="644"/>
        <end position="728"/>
    </location>
</feature>
<dbReference type="InterPro" id="IPR017853">
    <property type="entry name" value="GH"/>
</dbReference>
<dbReference type="Pfam" id="PF21365">
    <property type="entry name" value="Glyco_hydro_31_3rd"/>
    <property type="match status" value="1"/>
</dbReference>
<protein>
    <submittedName>
        <fullName evidence="7">Glycoside hydrolase family 31 protein</fullName>
    </submittedName>
</protein>
<dbReference type="RefSeq" id="WP_311683517.1">
    <property type="nucleotide sequence ID" value="NZ_JAVRHM010000007.1"/>
</dbReference>
<evidence type="ECO:0000313" key="7">
    <source>
        <dbReference type="EMBL" id="MDT0689715.1"/>
    </source>
</evidence>
<dbReference type="CDD" id="cd06593">
    <property type="entry name" value="GH31_xylosidase_YicI"/>
    <property type="match status" value="1"/>
</dbReference>
<feature type="chain" id="PRO_5045096312" evidence="3">
    <location>
        <begin position="28"/>
        <end position="801"/>
    </location>
</feature>
<dbReference type="SUPFAM" id="SSF51445">
    <property type="entry name" value="(Trans)glycosidases"/>
    <property type="match status" value="1"/>
</dbReference>
<comment type="similarity">
    <text evidence="1 2">Belongs to the glycosyl hydrolase 31 family.</text>
</comment>
<dbReference type="InterPro" id="IPR048395">
    <property type="entry name" value="Glyco_hydro_31_C"/>
</dbReference>
<dbReference type="Pfam" id="PF01055">
    <property type="entry name" value="Glyco_hydro_31_2nd"/>
    <property type="match status" value="1"/>
</dbReference>
<keyword evidence="2" id="KW-0326">Glycosidase</keyword>
<keyword evidence="8" id="KW-1185">Reference proteome</keyword>
<keyword evidence="3" id="KW-0732">Signal</keyword>